<dbReference type="Proteomes" id="UP001589628">
    <property type="component" value="Unassembled WGS sequence"/>
</dbReference>
<keyword evidence="6" id="KW-0411">Iron-sulfur</keyword>
<dbReference type="InterPro" id="IPR041854">
    <property type="entry name" value="BFD-like_2Fe2S-bd_dom_sf"/>
</dbReference>
<comment type="cofactor">
    <cofactor evidence="7">
        <name>[2Fe-2S] cluster</name>
        <dbReference type="ChEBI" id="CHEBI:190135"/>
    </cofactor>
</comment>
<evidence type="ECO:0000256" key="6">
    <source>
        <dbReference type="ARBA" id="ARBA00023014"/>
    </source>
</evidence>
<feature type="domain" description="BFD-like [2Fe-2S]-binding" evidence="10">
    <location>
        <begin position="2"/>
        <end position="51"/>
    </location>
</feature>
<proteinExistence type="inferred from homology"/>
<evidence type="ECO:0000256" key="2">
    <source>
        <dbReference type="ARBA" id="ARBA00022714"/>
    </source>
</evidence>
<dbReference type="PANTHER" id="PTHR37424:SF1">
    <property type="entry name" value="BACTERIOFERRITIN-ASSOCIATED FERREDOXIN"/>
    <property type="match status" value="1"/>
</dbReference>
<comment type="similarity">
    <text evidence="9">Belongs to the Bfd family.</text>
</comment>
<dbReference type="Pfam" id="PF04324">
    <property type="entry name" value="Fer2_BFD"/>
    <property type="match status" value="1"/>
</dbReference>
<evidence type="ECO:0000256" key="8">
    <source>
        <dbReference type="ARBA" id="ARBA00039386"/>
    </source>
</evidence>
<evidence type="ECO:0000313" key="11">
    <source>
        <dbReference type="EMBL" id="MFB9885293.1"/>
    </source>
</evidence>
<keyword evidence="3" id="KW-0479">Metal-binding</keyword>
<keyword evidence="12" id="KW-1185">Reference proteome</keyword>
<dbReference type="InterPro" id="IPR007419">
    <property type="entry name" value="BFD-like_2Fe2S-bd_dom"/>
</dbReference>
<evidence type="ECO:0000313" key="12">
    <source>
        <dbReference type="Proteomes" id="UP001589628"/>
    </source>
</evidence>
<evidence type="ECO:0000256" key="5">
    <source>
        <dbReference type="ARBA" id="ARBA00023004"/>
    </source>
</evidence>
<evidence type="ECO:0000256" key="9">
    <source>
        <dbReference type="ARBA" id="ARBA00046332"/>
    </source>
</evidence>
<dbReference type="PANTHER" id="PTHR37424">
    <property type="entry name" value="BACTERIOFERRITIN-ASSOCIATED FERREDOXIN"/>
    <property type="match status" value="1"/>
</dbReference>
<evidence type="ECO:0000259" key="10">
    <source>
        <dbReference type="Pfam" id="PF04324"/>
    </source>
</evidence>
<accession>A0ABV5Z7N3</accession>
<dbReference type="Gene3D" id="1.10.10.1100">
    <property type="entry name" value="BFD-like [2Fe-2S]-binding domain"/>
    <property type="match status" value="1"/>
</dbReference>
<sequence length="85" mass="9035">MLVCVCKRVSDRDVKSLHEQGVTSIEALSTHTGLGSCCGRCKPCAEDLLNELNNPTLAPTQAWGTSSTNNNSVGVWQPSSNLISC</sequence>
<dbReference type="RefSeq" id="WP_369685979.1">
    <property type="nucleotide sequence ID" value="NZ_JAUEST010000009.1"/>
</dbReference>
<gene>
    <name evidence="11" type="ORF">ACFFLH_02540</name>
</gene>
<evidence type="ECO:0000256" key="7">
    <source>
        <dbReference type="ARBA" id="ARBA00034078"/>
    </source>
</evidence>
<keyword evidence="4" id="KW-0249">Electron transport</keyword>
<reference evidence="11 12" key="1">
    <citation type="submission" date="2024-09" db="EMBL/GenBank/DDBJ databases">
        <authorList>
            <person name="Sun Q."/>
            <person name="Mori K."/>
        </authorList>
    </citation>
    <scope>NUCLEOTIDE SEQUENCE [LARGE SCALE GENOMIC DNA]</scope>
    <source>
        <strain evidence="11 12">ATCC 51285</strain>
    </source>
</reference>
<evidence type="ECO:0000256" key="3">
    <source>
        <dbReference type="ARBA" id="ARBA00022723"/>
    </source>
</evidence>
<keyword evidence="1" id="KW-0813">Transport</keyword>
<keyword evidence="5" id="KW-0408">Iron</keyword>
<organism evidence="11 12">
    <name type="scientific">Balneatrix alpica</name>
    <dbReference type="NCBI Taxonomy" id="75684"/>
    <lineage>
        <taxon>Bacteria</taxon>
        <taxon>Pseudomonadati</taxon>
        <taxon>Pseudomonadota</taxon>
        <taxon>Gammaproteobacteria</taxon>
        <taxon>Oceanospirillales</taxon>
        <taxon>Balneatrichaceae</taxon>
        <taxon>Balneatrix</taxon>
    </lineage>
</organism>
<evidence type="ECO:0000256" key="4">
    <source>
        <dbReference type="ARBA" id="ARBA00022982"/>
    </source>
</evidence>
<protein>
    <recommendedName>
        <fullName evidence="8">Bacterioferritin-associated ferredoxin</fullName>
    </recommendedName>
</protein>
<evidence type="ECO:0000256" key="1">
    <source>
        <dbReference type="ARBA" id="ARBA00022448"/>
    </source>
</evidence>
<dbReference type="EMBL" id="JBHLZN010000001">
    <property type="protein sequence ID" value="MFB9885293.1"/>
    <property type="molecule type" value="Genomic_DNA"/>
</dbReference>
<name>A0ABV5Z7N3_9GAMM</name>
<keyword evidence="2" id="KW-0001">2Fe-2S</keyword>
<dbReference type="InterPro" id="IPR052371">
    <property type="entry name" value="BFD-associated_ferredoxin"/>
</dbReference>
<comment type="caution">
    <text evidence="11">The sequence shown here is derived from an EMBL/GenBank/DDBJ whole genome shotgun (WGS) entry which is preliminary data.</text>
</comment>